<protein>
    <submittedName>
        <fullName evidence="3">Uncharacterized protein</fullName>
    </submittedName>
</protein>
<comment type="caution">
    <text evidence="3">The sequence shown here is derived from an EMBL/GenBank/DDBJ whole genome shotgun (WGS) entry which is preliminary data.</text>
</comment>
<gene>
    <name evidence="3" type="ORF">BJ322DRAFT_1019246</name>
    <name evidence="2" type="ORF">BJ322DRAFT_1179448</name>
</gene>
<organism evidence="3 4">
    <name type="scientific">Thelephora terrestris</name>
    <dbReference type="NCBI Taxonomy" id="56493"/>
    <lineage>
        <taxon>Eukaryota</taxon>
        <taxon>Fungi</taxon>
        <taxon>Dikarya</taxon>
        <taxon>Basidiomycota</taxon>
        <taxon>Agaricomycotina</taxon>
        <taxon>Agaricomycetes</taxon>
        <taxon>Thelephorales</taxon>
        <taxon>Thelephoraceae</taxon>
        <taxon>Thelephora</taxon>
    </lineage>
</organism>
<evidence type="ECO:0000313" key="3">
    <source>
        <dbReference type="EMBL" id="KAF9788773.1"/>
    </source>
</evidence>
<keyword evidence="4" id="KW-1185">Reference proteome</keyword>
<evidence type="ECO:0000256" key="1">
    <source>
        <dbReference type="SAM" id="MobiDB-lite"/>
    </source>
</evidence>
<dbReference type="OrthoDB" id="8954335at2759"/>
<name>A0A9P6HJY6_9AGAM</name>
<feature type="region of interest" description="Disordered" evidence="1">
    <location>
        <begin position="72"/>
        <end position="126"/>
    </location>
</feature>
<feature type="region of interest" description="Disordered" evidence="1">
    <location>
        <begin position="138"/>
        <end position="171"/>
    </location>
</feature>
<dbReference type="EMBL" id="WIUZ02000004">
    <property type="protein sequence ID" value="KAF9788773.1"/>
    <property type="molecule type" value="Genomic_DNA"/>
</dbReference>
<evidence type="ECO:0000313" key="2">
    <source>
        <dbReference type="EMBL" id="KAF9777619.1"/>
    </source>
</evidence>
<evidence type="ECO:0000313" key="4">
    <source>
        <dbReference type="Proteomes" id="UP000736335"/>
    </source>
</evidence>
<reference evidence="3" key="1">
    <citation type="journal article" date="2020" name="Nat. Commun.">
        <title>Large-scale genome sequencing of mycorrhizal fungi provides insights into the early evolution of symbiotic traits.</title>
        <authorList>
            <person name="Miyauchi S."/>
            <person name="Kiss E."/>
            <person name="Kuo A."/>
            <person name="Drula E."/>
            <person name="Kohler A."/>
            <person name="Sanchez-Garcia M."/>
            <person name="Morin E."/>
            <person name="Andreopoulos B."/>
            <person name="Barry K.W."/>
            <person name="Bonito G."/>
            <person name="Buee M."/>
            <person name="Carver A."/>
            <person name="Chen C."/>
            <person name="Cichocki N."/>
            <person name="Clum A."/>
            <person name="Culley D."/>
            <person name="Crous P.W."/>
            <person name="Fauchery L."/>
            <person name="Girlanda M."/>
            <person name="Hayes R.D."/>
            <person name="Keri Z."/>
            <person name="LaButti K."/>
            <person name="Lipzen A."/>
            <person name="Lombard V."/>
            <person name="Magnuson J."/>
            <person name="Maillard F."/>
            <person name="Murat C."/>
            <person name="Nolan M."/>
            <person name="Ohm R.A."/>
            <person name="Pangilinan J."/>
            <person name="Pereira M.F."/>
            <person name="Perotto S."/>
            <person name="Peter M."/>
            <person name="Pfister S."/>
            <person name="Riley R."/>
            <person name="Sitrit Y."/>
            <person name="Stielow J.B."/>
            <person name="Szollosi G."/>
            <person name="Zifcakova L."/>
            <person name="Stursova M."/>
            <person name="Spatafora J.W."/>
            <person name="Tedersoo L."/>
            <person name="Vaario L.M."/>
            <person name="Yamada A."/>
            <person name="Yan M."/>
            <person name="Wang P."/>
            <person name="Xu J."/>
            <person name="Bruns T."/>
            <person name="Baldrian P."/>
            <person name="Vilgalys R."/>
            <person name="Dunand C."/>
            <person name="Henrissat B."/>
            <person name="Grigoriev I.V."/>
            <person name="Hibbett D."/>
            <person name="Nagy L.G."/>
            <person name="Martin F.M."/>
        </authorList>
    </citation>
    <scope>NUCLEOTIDE SEQUENCE</scope>
    <source>
        <strain evidence="3">UH-Tt-Lm1</strain>
    </source>
</reference>
<dbReference type="Proteomes" id="UP000736335">
    <property type="component" value="Unassembled WGS sequence"/>
</dbReference>
<dbReference type="EMBL" id="WIUZ02000031">
    <property type="protein sequence ID" value="KAF9777619.1"/>
    <property type="molecule type" value="Genomic_DNA"/>
</dbReference>
<reference evidence="3" key="2">
    <citation type="submission" date="2020-11" db="EMBL/GenBank/DDBJ databases">
        <authorList>
            <consortium name="DOE Joint Genome Institute"/>
            <person name="Kuo A."/>
            <person name="Miyauchi S."/>
            <person name="Kiss E."/>
            <person name="Drula E."/>
            <person name="Kohler A."/>
            <person name="Sanchez-Garcia M."/>
            <person name="Andreopoulos B."/>
            <person name="Barry K.W."/>
            <person name="Bonito G."/>
            <person name="Buee M."/>
            <person name="Carver A."/>
            <person name="Chen C."/>
            <person name="Cichocki N."/>
            <person name="Clum A."/>
            <person name="Culley D."/>
            <person name="Crous P.W."/>
            <person name="Fauchery L."/>
            <person name="Girlanda M."/>
            <person name="Hayes R."/>
            <person name="Keri Z."/>
            <person name="Labutti K."/>
            <person name="Lipzen A."/>
            <person name="Lombard V."/>
            <person name="Magnuson J."/>
            <person name="Maillard F."/>
            <person name="Morin E."/>
            <person name="Murat C."/>
            <person name="Nolan M."/>
            <person name="Ohm R."/>
            <person name="Pangilinan J."/>
            <person name="Pereira M."/>
            <person name="Perotto S."/>
            <person name="Peter M."/>
            <person name="Riley R."/>
            <person name="Sitrit Y."/>
            <person name="Stielow B."/>
            <person name="Szollosi G."/>
            <person name="Zifcakova L."/>
            <person name="Stursova M."/>
            <person name="Spatafora J.W."/>
            <person name="Tedersoo L."/>
            <person name="Vaario L.-M."/>
            <person name="Yamada A."/>
            <person name="Yan M."/>
            <person name="Wang P."/>
            <person name="Xu J."/>
            <person name="Bruns T."/>
            <person name="Baldrian P."/>
            <person name="Vilgalys R."/>
            <person name="Henrissat B."/>
            <person name="Grigoriev I.V."/>
            <person name="Hibbett D."/>
            <person name="Nagy L.G."/>
            <person name="Martin F.M."/>
        </authorList>
    </citation>
    <scope>NUCLEOTIDE SEQUENCE</scope>
    <source>
        <strain evidence="3">UH-Tt-Lm1</strain>
    </source>
</reference>
<dbReference type="AlphaFoldDB" id="A0A9P6HJY6"/>
<accession>A0A9P6HJY6</accession>
<sequence length="171" mass="18452">MDTLGLDGALPSDTDIVNTIAALPADLYERRSKIASTLYFHRIPDPKMSEILTSRNESGAFRKLCGDRARCQHANGPRGWQRARSSRRISSRPFSEEALGQDAPRAPLRRGKIQDEPGDNCKGVPATAAGVELNRVLNAQTEAPTGNGDDAGQAVKDKDEELAKGLDVGVQ</sequence>
<proteinExistence type="predicted"/>
<feature type="compositionally biased region" description="Basic and acidic residues" evidence="1">
    <location>
        <begin position="155"/>
        <end position="164"/>
    </location>
</feature>